<proteinExistence type="predicted"/>
<sequence length="61" mass="6663">MARTRNPFHRITCRPMDSGLALRAPRNDSPACAPAKKPNAAPLSSLRNGVVHAFPIRRSGR</sequence>
<name>A0AAE7NIP9_9BRAD</name>
<protein>
    <submittedName>
        <fullName evidence="2">Uncharacterized protein</fullName>
    </submittedName>
</protein>
<dbReference type="EMBL" id="CP030050">
    <property type="protein sequence ID" value="QOZ66261.1"/>
    <property type="molecule type" value="Genomic_DNA"/>
</dbReference>
<accession>A0AAE7NIP9</accession>
<dbReference type="KEGG" id="barh:WN72_07430"/>
<evidence type="ECO:0000313" key="3">
    <source>
        <dbReference type="Proteomes" id="UP000594015"/>
    </source>
</evidence>
<feature type="region of interest" description="Disordered" evidence="1">
    <location>
        <begin position="19"/>
        <end position="44"/>
    </location>
</feature>
<dbReference type="Proteomes" id="UP000594015">
    <property type="component" value="Chromosome"/>
</dbReference>
<feature type="compositionally biased region" description="Low complexity" evidence="1">
    <location>
        <begin position="30"/>
        <end position="42"/>
    </location>
</feature>
<gene>
    <name evidence="2" type="ORF">WN72_07430</name>
</gene>
<evidence type="ECO:0000313" key="2">
    <source>
        <dbReference type="EMBL" id="QOZ66261.1"/>
    </source>
</evidence>
<evidence type="ECO:0000256" key="1">
    <source>
        <dbReference type="SAM" id="MobiDB-lite"/>
    </source>
</evidence>
<organism evidence="2 3">
    <name type="scientific">Bradyrhizobium arachidis</name>
    <dbReference type="NCBI Taxonomy" id="858423"/>
    <lineage>
        <taxon>Bacteria</taxon>
        <taxon>Pseudomonadati</taxon>
        <taxon>Pseudomonadota</taxon>
        <taxon>Alphaproteobacteria</taxon>
        <taxon>Hyphomicrobiales</taxon>
        <taxon>Nitrobacteraceae</taxon>
        <taxon>Bradyrhizobium</taxon>
    </lineage>
</organism>
<reference evidence="2 3" key="1">
    <citation type="submission" date="2018-06" db="EMBL/GenBank/DDBJ databases">
        <title>Comparative genomics of Bradyrhizobium nodulating Arachidis hypogaea.</title>
        <authorList>
            <person name="Li Y."/>
        </authorList>
    </citation>
    <scope>NUCLEOTIDE SEQUENCE [LARGE SCALE GENOMIC DNA]</scope>
    <source>
        <strain evidence="2 3">CCBAU 051107</strain>
    </source>
</reference>
<dbReference type="AlphaFoldDB" id="A0AAE7NIP9"/>